<evidence type="ECO:0000313" key="1">
    <source>
        <dbReference type="EMBL" id="EGO00382.1"/>
    </source>
</evidence>
<dbReference type="InParanoid" id="F8PWQ8"/>
<dbReference type="EMBL" id="GL945479">
    <property type="protein sequence ID" value="EGO00382.1"/>
    <property type="molecule type" value="Genomic_DNA"/>
</dbReference>
<gene>
    <name evidence="1" type="ORF">SERLA73DRAFT_180963</name>
</gene>
<organism evidence="2">
    <name type="scientific">Serpula lacrymans var. lacrymans (strain S7.3)</name>
    <name type="common">Dry rot fungus</name>
    <dbReference type="NCBI Taxonomy" id="936435"/>
    <lineage>
        <taxon>Eukaryota</taxon>
        <taxon>Fungi</taxon>
        <taxon>Dikarya</taxon>
        <taxon>Basidiomycota</taxon>
        <taxon>Agaricomycotina</taxon>
        <taxon>Agaricomycetes</taxon>
        <taxon>Agaricomycetidae</taxon>
        <taxon>Boletales</taxon>
        <taxon>Coniophorineae</taxon>
        <taxon>Serpulaceae</taxon>
        <taxon>Serpula</taxon>
    </lineage>
</organism>
<reference evidence="2" key="1">
    <citation type="journal article" date="2011" name="Science">
        <title>The plant cell wall-decomposing machinery underlies the functional diversity of forest fungi.</title>
        <authorList>
            <person name="Eastwood D.C."/>
            <person name="Floudas D."/>
            <person name="Binder M."/>
            <person name="Majcherczyk A."/>
            <person name="Schneider P."/>
            <person name="Aerts A."/>
            <person name="Asiegbu F.O."/>
            <person name="Baker S.E."/>
            <person name="Barry K."/>
            <person name="Bendiksby M."/>
            <person name="Blumentritt M."/>
            <person name="Coutinho P.M."/>
            <person name="Cullen D."/>
            <person name="de Vries R.P."/>
            <person name="Gathman A."/>
            <person name="Goodell B."/>
            <person name="Henrissat B."/>
            <person name="Ihrmark K."/>
            <person name="Kauserud H."/>
            <person name="Kohler A."/>
            <person name="LaButti K."/>
            <person name="Lapidus A."/>
            <person name="Lavin J.L."/>
            <person name="Lee Y.-H."/>
            <person name="Lindquist E."/>
            <person name="Lilly W."/>
            <person name="Lucas S."/>
            <person name="Morin E."/>
            <person name="Murat C."/>
            <person name="Oguiza J.A."/>
            <person name="Park J."/>
            <person name="Pisabarro A.G."/>
            <person name="Riley R."/>
            <person name="Rosling A."/>
            <person name="Salamov A."/>
            <person name="Schmidt O."/>
            <person name="Schmutz J."/>
            <person name="Skrede I."/>
            <person name="Stenlid J."/>
            <person name="Wiebenga A."/>
            <person name="Xie X."/>
            <person name="Kuees U."/>
            <person name="Hibbett D.S."/>
            <person name="Hoffmeister D."/>
            <person name="Hoegberg N."/>
            <person name="Martin F."/>
            <person name="Grigoriev I.V."/>
            <person name="Watkinson S.C."/>
        </authorList>
    </citation>
    <scope>NUCLEOTIDE SEQUENCE [LARGE SCALE GENOMIC DNA]</scope>
    <source>
        <strain evidence="2">strain S7.3</strain>
    </source>
</reference>
<sequence>MSLAVGEEACQICDGRMYSSVNDWTIVDCRLLDIIEHRVPISGGSFQAEFENEDIKCPRCQLQ</sequence>
<name>F8PWQ8_SERL3</name>
<proteinExistence type="predicted"/>
<protein>
    <submittedName>
        <fullName evidence="1">Uncharacterized protein</fullName>
    </submittedName>
</protein>
<dbReference type="AlphaFoldDB" id="F8PWQ8"/>
<dbReference type="HOGENOM" id="CLU_2887212_0_0_1"/>
<dbReference type="Proteomes" id="UP000008063">
    <property type="component" value="Unassembled WGS sequence"/>
</dbReference>
<evidence type="ECO:0000313" key="2">
    <source>
        <dbReference type="Proteomes" id="UP000008063"/>
    </source>
</evidence>
<keyword evidence="2" id="KW-1185">Reference proteome</keyword>
<accession>F8PWQ8</accession>